<name>A0A6G7VF75_9GAMM</name>
<dbReference type="InterPro" id="IPR025959">
    <property type="entry name" value="Winged_HTH_dom"/>
</dbReference>
<dbReference type="RefSeq" id="WP_166271492.1">
    <property type="nucleotide sequence ID" value="NZ_CP048029.1"/>
</dbReference>
<sequence length="330" mass="37169">MERRDMRLLSFAAREEQRRGWRYEAIGAQRGLLGAGVFDICKGYGREGAQGQGGGRKVGEKRALLAEQDAQIRKLMCDGTPDQLKLPFALWSRQAVRQLILGCFGIELRPQGEGKYMARWGLTPQKPIRRAYEQSPPAGKTWLEEIYPDIARRAKAEGAEIHWGDETGLRSDEVRGRSYAPAIKTSEIRVTHRREGLSVISTLTNRGKVPWKAFAGAMNADILIDFMKRLVKDARGKKIFLILDNLRVHHTKPVKAWLAACANQIEASSLPPYSPALNPNEMLKATITAQAPSRTKDDLKKATVSHLRRLLNSPQRIMRYFQHPKLHDAA</sequence>
<dbReference type="Pfam" id="PF13358">
    <property type="entry name" value="DDE_3"/>
    <property type="match status" value="1"/>
</dbReference>
<accession>A0A6G7VF75</accession>
<evidence type="ECO:0000313" key="4">
    <source>
        <dbReference type="Proteomes" id="UP000502699"/>
    </source>
</evidence>
<proteinExistence type="predicted"/>
<dbReference type="InterPro" id="IPR047655">
    <property type="entry name" value="Transpos_IS630-like"/>
</dbReference>
<feature type="domain" description="Tc1-like transposase DDE" evidence="1">
    <location>
        <begin position="161"/>
        <end position="289"/>
    </location>
</feature>
<protein>
    <submittedName>
        <fullName evidence="3">IS630 family transposase</fullName>
    </submittedName>
</protein>
<dbReference type="AlphaFoldDB" id="A0A6G7VF75"/>
<feature type="domain" description="Winged helix-turn helix" evidence="2">
    <location>
        <begin position="88"/>
        <end position="145"/>
    </location>
</feature>
<dbReference type="KEGG" id="cjap:GWK36_12305"/>
<dbReference type="Pfam" id="PF13592">
    <property type="entry name" value="HTH_33"/>
    <property type="match status" value="1"/>
</dbReference>
<organism evidence="3 4">
    <name type="scientific">Caldichromatium japonicum</name>
    <dbReference type="NCBI Taxonomy" id="2699430"/>
    <lineage>
        <taxon>Bacteria</taxon>
        <taxon>Pseudomonadati</taxon>
        <taxon>Pseudomonadota</taxon>
        <taxon>Gammaproteobacteria</taxon>
        <taxon>Chromatiales</taxon>
        <taxon>Chromatiaceae</taxon>
        <taxon>Caldichromatium</taxon>
    </lineage>
</organism>
<dbReference type="GO" id="GO:0003676">
    <property type="term" value="F:nucleic acid binding"/>
    <property type="evidence" value="ECO:0007669"/>
    <property type="project" value="InterPro"/>
</dbReference>
<evidence type="ECO:0000313" key="3">
    <source>
        <dbReference type="EMBL" id="QIK38634.1"/>
    </source>
</evidence>
<dbReference type="NCBIfam" id="NF033545">
    <property type="entry name" value="transpos_IS630"/>
    <property type="match status" value="1"/>
</dbReference>
<keyword evidence="4" id="KW-1185">Reference proteome</keyword>
<gene>
    <name evidence="3" type="ORF">GWK36_12305</name>
</gene>
<dbReference type="Gene3D" id="3.30.420.10">
    <property type="entry name" value="Ribonuclease H-like superfamily/Ribonuclease H"/>
    <property type="match status" value="1"/>
</dbReference>
<evidence type="ECO:0000259" key="1">
    <source>
        <dbReference type="Pfam" id="PF13358"/>
    </source>
</evidence>
<dbReference type="InterPro" id="IPR036397">
    <property type="entry name" value="RNaseH_sf"/>
</dbReference>
<evidence type="ECO:0000259" key="2">
    <source>
        <dbReference type="Pfam" id="PF13592"/>
    </source>
</evidence>
<dbReference type="EMBL" id="CP048029">
    <property type="protein sequence ID" value="QIK38634.1"/>
    <property type="molecule type" value="Genomic_DNA"/>
</dbReference>
<dbReference type="Proteomes" id="UP000502699">
    <property type="component" value="Chromosome"/>
</dbReference>
<dbReference type="InterPro" id="IPR038717">
    <property type="entry name" value="Tc1-like_DDE_dom"/>
</dbReference>
<reference evidence="4" key="1">
    <citation type="submission" date="2020-01" db="EMBL/GenBank/DDBJ databases">
        <title>Caldichromatium gen. nov., sp. nov., a thermophilic purple sulfur bacterium member of the family Chromatiaceae isolated from Nakabusa hot spring, Japan.</title>
        <authorList>
            <person name="Saini M.K."/>
            <person name="Hanada S."/>
            <person name="Tank M."/>
        </authorList>
    </citation>
    <scope>NUCLEOTIDE SEQUENCE [LARGE SCALE GENOMIC DNA]</scope>
    <source>
        <strain evidence="4">No.7</strain>
    </source>
</reference>